<keyword evidence="2" id="KW-1003">Cell membrane</keyword>
<dbReference type="SUPFAM" id="SSF109998">
    <property type="entry name" value="Triger factor/SurA peptide-binding domain-like"/>
    <property type="match status" value="1"/>
</dbReference>
<evidence type="ECO:0000256" key="8">
    <source>
        <dbReference type="ARBA" id="ARBA00038408"/>
    </source>
</evidence>
<dbReference type="STRING" id="396588.Tgr7_0945"/>
<evidence type="ECO:0000256" key="1">
    <source>
        <dbReference type="ARBA" id="ARBA00004382"/>
    </source>
</evidence>
<dbReference type="PANTHER" id="PTHR47529">
    <property type="entry name" value="PEPTIDYL-PROLYL CIS-TRANS ISOMERASE D"/>
    <property type="match status" value="1"/>
</dbReference>
<keyword evidence="15" id="KW-1185">Reference proteome</keyword>
<keyword evidence="5 12" id="KW-1133">Transmembrane helix</keyword>
<dbReference type="SUPFAM" id="SSF54534">
    <property type="entry name" value="FKBP-like"/>
    <property type="match status" value="1"/>
</dbReference>
<name>B8GNU4_THISH</name>
<reference evidence="14 15" key="1">
    <citation type="journal article" date="2011" name="Stand. Genomic Sci.">
        <title>Complete genome sequence of 'Thioalkalivibrio sulfidophilus' HL-EbGr7.</title>
        <authorList>
            <person name="Muyzer G."/>
            <person name="Sorokin D.Y."/>
            <person name="Mavromatis K."/>
            <person name="Lapidus A."/>
            <person name="Clum A."/>
            <person name="Ivanova N."/>
            <person name="Pati A."/>
            <person name="d'Haeseleer P."/>
            <person name="Woyke T."/>
            <person name="Kyrpides N.C."/>
        </authorList>
    </citation>
    <scope>NUCLEOTIDE SEQUENCE [LARGE SCALE GENOMIC DNA]</scope>
    <source>
        <strain evidence="14 15">HL-EbGR7</strain>
    </source>
</reference>
<dbReference type="InterPro" id="IPR052029">
    <property type="entry name" value="PpiD_chaperone"/>
</dbReference>
<evidence type="ECO:0000313" key="15">
    <source>
        <dbReference type="Proteomes" id="UP000002383"/>
    </source>
</evidence>
<evidence type="ECO:0000256" key="2">
    <source>
        <dbReference type="ARBA" id="ARBA00022475"/>
    </source>
</evidence>
<dbReference type="GO" id="GO:0003755">
    <property type="term" value="F:peptidyl-prolyl cis-trans isomerase activity"/>
    <property type="evidence" value="ECO:0007669"/>
    <property type="project" value="UniProtKB-KW"/>
</dbReference>
<dbReference type="EMBL" id="CP001339">
    <property type="protein sequence ID" value="ACL72033.1"/>
    <property type="molecule type" value="Genomic_DNA"/>
</dbReference>
<dbReference type="Pfam" id="PF13624">
    <property type="entry name" value="SurA_N_3"/>
    <property type="match status" value="1"/>
</dbReference>
<dbReference type="KEGG" id="tgr:Tgr7_0945"/>
<evidence type="ECO:0000256" key="9">
    <source>
        <dbReference type="ARBA" id="ARBA00040743"/>
    </source>
</evidence>
<accession>B8GNU4</accession>
<dbReference type="AlphaFoldDB" id="B8GNU4"/>
<dbReference type="Pfam" id="PF00639">
    <property type="entry name" value="Rotamase"/>
    <property type="match status" value="1"/>
</dbReference>
<dbReference type="Gene3D" id="3.10.50.40">
    <property type="match status" value="1"/>
</dbReference>
<evidence type="ECO:0000256" key="6">
    <source>
        <dbReference type="ARBA" id="ARBA00023136"/>
    </source>
</evidence>
<keyword evidence="11" id="KW-0697">Rotamase</keyword>
<dbReference type="HOGENOM" id="CLU_023843_1_1_6"/>
<dbReference type="Gene3D" id="1.10.4030.10">
    <property type="entry name" value="Porin chaperone SurA, peptide-binding domain"/>
    <property type="match status" value="1"/>
</dbReference>
<dbReference type="PANTHER" id="PTHR47529:SF1">
    <property type="entry name" value="PERIPLASMIC CHAPERONE PPID"/>
    <property type="match status" value="1"/>
</dbReference>
<protein>
    <recommendedName>
        <fullName evidence="9">Periplasmic chaperone PpiD</fullName>
    </recommendedName>
    <alternativeName>
        <fullName evidence="10">Periplasmic folding chaperone</fullName>
    </alternativeName>
</protein>
<gene>
    <name evidence="14" type="ordered locus">Tgr7_0945</name>
</gene>
<evidence type="ECO:0000256" key="10">
    <source>
        <dbReference type="ARBA" id="ARBA00042775"/>
    </source>
</evidence>
<evidence type="ECO:0000259" key="13">
    <source>
        <dbReference type="PROSITE" id="PS50198"/>
    </source>
</evidence>
<evidence type="ECO:0000256" key="4">
    <source>
        <dbReference type="ARBA" id="ARBA00022692"/>
    </source>
</evidence>
<comment type="subcellular location">
    <subcellularLocation>
        <location evidence="1">Cell inner membrane</location>
        <topology evidence="1">Single-pass type II membrane protein</topology>
        <orientation evidence="1">Periplasmic side</orientation>
    </subcellularLocation>
</comment>
<keyword evidence="11 14" id="KW-0413">Isomerase</keyword>
<dbReference type="RefSeq" id="WP_012637517.1">
    <property type="nucleotide sequence ID" value="NC_011901.1"/>
</dbReference>
<dbReference type="InterPro" id="IPR046357">
    <property type="entry name" value="PPIase_dom_sf"/>
</dbReference>
<feature type="domain" description="PpiC" evidence="13">
    <location>
        <begin position="265"/>
        <end position="367"/>
    </location>
</feature>
<dbReference type="InterPro" id="IPR027304">
    <property type="entry name" value="Trigger_fact/SurA_dom_sf"/>
</dbReference>
<evidence type="ECO:0000313" key="14">
    <source>
        <dbReference type="EMBL" id="ACL72033.1"/>
    </source>
</evidence>
<sequence>MLQKIRDKATGWIAYVIVILISIPFALWGLNEYFGGAPAQVVAEVNGVEIPARAYQQEFQQQRQQLAQMFGGRIPSGAVDENMMRENALQTLIRRELVAQMAEDKGFRISASAVASEIRAVPGFQRDGVFDPERYRQIMESQRRSPAEFEARVAQAMLLEQFQSGYQRSAFLPEAMVEDFVRLRHERRQVSVHRFPAEAYAERVQVSEDDIAAFYAEHGEQFQTPERLRLAYLLLDDATLAEQVSVTEDDLRREYEQRSDRFTQPEERRASHILIRVEPGADADTVAAAEARAREARARIEAGEDFAEVARAVSDDPMAETAGGDLGYIARGDIDPTLEGVLFTMRVGDVSQPVRTGLGLQIVRLTDIEAARREPFEAVRDEVEAEFRSRRVEGLHIELTERLLTESFEQPGTLEPAAEATGLSIAFTDWFTRQGADEGIASEPEVLRVAFSQEVRQGRNSDLIDLPDGRVVVVRLHEYEPAAPRPLEEVAEEIRLQLVWEESRRLAEADGARALEALQAGSGWAQSLEGLPGESTTELWVSRDSGELPGAVTSRVFTLNRPADDRPVFSGLSLRDGDYVLVALYASEPGEVRPARMNEARQQLANLYGGLEFEALYQALEAQAKIRIFRENL</sequence>
<dbReference type="PROSITE" id="PS50198">
    <property type="entry name" value="PPIC_PPIASE_2"/>
    <property type="match status" value="1"/>
</dbReference>
<evidence type="ECO:0000256" key="7">
    <source>
        <dbReference type="ARBA" id="ARBA00023186"/>
    </source>
</evidence>
<feature type="transmembrane region" description="Helical" evidence="12">
    <location>
        <begin position="12"/>
        <end position="30"/>
    </location>
</feature>
<keyword evidence="4 12" id="KW-0812">Transmembrane</keyword>
<comment type="similarity">
    <text evidence="8">Belongs to the PpiD chaperone family.</text>
</comment>
<dbReference type="InterPro" id="IPR000297">
    <property type="entry name" value="PPIase_PpiC"/>
</dbReference>
<evidence type="ECO:0000256" key="12">
    <source>
        <dbReference type="SAM" id="Phobius"/>
    </source>
</evidence>
<organism evidence="14 15">
    <name type="scientific">Thioalkalivibrio sulfidiphilus (strain HL-EbGR7)</name>
    <dbReference type="NCBI Taxonomy" id="396588"/>
    <lineage>
        <taxon>Bacteria</taxon>
        <taxon>Pseudomonadati</taxon>
        <taxon>Pseudomonadota</taxon>
        <taxon>Gammaproteobacteria</taxon>
        <taxon>Chromatiales</taxon>
        <taxon>Ectothiorhodospiraceae</taxon>
        <taxon>Thioalkalivibrio</taxon>
    </lineage>
</organism>
<proteinExistence type="inferred from homology"/>
<dbReference type="Proteomes" id="UP000002383">
    <property type="component" value="Chromosome"/>
</dbReference>
<dbReference type="eggNOG" id="COG0760">
    <property type="taxonomic scope" value="Bacteria"/>
</dbReference>
<evidence type="ECO:0000256" key="11">
    <source>
        <dbReference type="PROSITE-ProRule" id="PRU00278"/>
    </source>
</evidence>
<keyword evidence="7" id="KW-0143">Chaperone</keyword>
<keyword evidence="3" id="KW-0997">Cell inner membrane</keyword>
<dbReference type="OrthoDB" id="9812372at2"/>
<evidence type="ECO:0000256" key="3">
    <source>
        <dbReference type="ARBA" id="ARBA00022519"/>
    </source>
</evidence>
<evidence type="ECO:0000256" key="5">
    <source>
        <dbReference type="ARBA" id="ARBA00022989"/>
    </source>
</evidence>
<keyword evidence="6 12" id="KW-0472">Membrane</keyword>
<dbReference type="GO" id="GO:0005886">
    <property type="term" value="C:plasma membrane"/>
    <property type="evidence" value="ECO:0007669"/>
    <property type="project" value="UniProtKB-SubCell"/>
</dbReference>